<comment type="caution">
    <text evidence="3">The sequence shown here is derived from an EMBL/GenBank/DDBJ whole genome shotgun (WGS) entry which is preliminary data.</text>
</comment>
<organism evidence="3 4">
    <name type="scientific">Eschrichtius robustus</name>
    <name type="common">California gray whale</name>
    <name type="synonym">Eschrichtius gibbosus</name>
    <dbReference type="NCBI Taxonomy" id="9764"/>
    <lineage>
        <taxon>Eukaryota</taxon>
        <taxon>Metazoa</taxon>
        <taxon>Chordata</taxon>
        <taxon>Craniata</taxon>
        <taxon>Vertebrata</taxon>
        <taxon>Euteleostomi</taxon>
        <taxon>Mammalia</taxon>
        <taxon>Eutheria</taxon>
        <taxon>Laurasiatheria</taxon>
        <taxon>Artiodactyla</taxon>
        <taxon>Whippomorpha</taxon>
        <taxon>Cetacea</taxon>
        <taxon>Mysticeti</taxon>
        <taxon>Eschrichtiidae</taxon>
        <taxon>Eschrichtius</taxon>
    </lineage>
</organism>
<feature type="signal peptide" evidence="2">
    <location>
        <begin position="1"/>
        <end position="16"/>
    </location>
</feature>
<keyword evidence="2" id="KW-0732">Signal</keyword>
<evidence type="ECO:0000313" key="4">
    <source>
        <dbReference type="Proteomes" id="UP001159641"/>
    </source>
</evidence>
<dbReference type="AlphaFoldDB" id="A0AB34HWP9"/>
<sequence length="87" mass="9569">MYVFIWLFICIPYLSFNKLVNIKGLAAGKLHAQRGTGRLLDPGSGRASRGKNSFTERAIRVDDSVSQPGPRGRLPADRYPEGLPPLS</sequence>
<reference evidence="3 4" key="1">
    <citation type="submission" date="2022-11" db="EMBL/GenBank/DDBJ databases">
        <title>Whole genome sequence of Eschrichtius robustus ER-17-0199.</title>
        <authorList>
            <person name="Bruniche-Olsen A."/>
            <person name="Black A.N."/>
            <person name="Fields C.J."/>
            <person name="Walden K."/>
            <person name="Dewoody J.A."/>
        </authorList>
    </citation>
    <scope>NUCLEOTIDE SEQUENCE [LARGE SCALE GENOMIC DNA]</scope>
    <source>
        <strain evidence="3">ER-17-0199</strain>
        <tissue evidence="3">Blubber</tissue>
    </source>
</reference>
<name>A0AB34HWP9_ESCRO</name>
<protein>
    <submittedName>
        <fullName evidence="3">Uncharacterized protein</fullName>
    </submittedName>
</protein>
<evidence type="ECO:0000313" key="3">
    <source>
        <dbReference type="EMBL" id="KAJ8795405.1"/>
    </source>
</evidence>
<feature type="region of interest" description="Disordered" evidence="1">
    <location>
        <begin position="58"/>
        <end position="87"/>
    </location>
</feature>
<evidence type="ECO:0000256" key="2">
    <source>
        <dbReference type="SAM" id="SignalP"/>
    </source>
</evidence>
<evidence type="ECO:0000256" key="1">
    <source>
        <dbReference type="SAM" id="MobiDB-lite"/>
    </source>
</evidence>
<feature type="chain" id="PRO_5044324039" evidence="2">
    <location>
        <begin position="17"/>
        <end position="87"/>
    </location>
</feature>
<dbReference type="Proteomes" id="UP001159641">
    <property type="component" value="Unassembled WGS sequence"/>
</dbReference>
<keyword evidence="4" id="KW-1185">Reference proteome</keyword>
<gene>
    <name evidence="3" type="ORF">J1605_018420</name>
</gene>
<accession>A0AB34HWP9</accession>
<proteinExistence type="predicted"/>
<dbReference type="EMBL" id="JAIQCJ010000577">
    <property type="protein sequence ID" value="KAJ8795405.1"/>
    <property type="molecule type" value="Genomic_DNA"/>
</dbReference>